<dbReference type="Gene3D" id="1.10.150.130">
    <property type="match status" value="1"/>
</dbReference>
<evidence type="ECO:0000256" key="1">
    <source>
        <dbReference type="ARBA" id="ARBA00008857"/>
    </source>
</evidence>
<dbReference type="SUPFAM" id="SSF56349">
    <property type="entry name" value="DNA breaking-rejoining enzymes"/>
    <property type="match status" value="1"/>
</dbReference>
<dbReference type="InterPro" id="IPR050090">
    <property type="entry name" value="Tyrosine_recombinase_XerCD"/>
</dbReference>
<evidence type="ECO:0000259" key="6">
    <source>
        <dbReference type="PROSITE" id="PS51898"/>
    </source>
</evidence>
<evidence type="ECO:0000256" key="4">
    <source>
        <dbReference type="ARBA" id="ARBA00023172"/>
    </source>
</evidence>
<dbReference type="PROSITE" id="PS51900">
    <property type="entry name" value="CB"/>
    <property type="match status" value="1"/>
</dbReference>
<gene>
    <name evidence="8" type="ORF">RWD45_00525</name>
</gene>
<evidence type="ECO:0000313" key="9">
    <source>
        <dbReference type="Proteomes" id="UP001275315"/>
    </source>
</evidence>
<dbReference type="Pfam" id="PF00589">
    <property type="entry name" value="Phage_integrase"/>
    <property type="match status" value="1"/>
</dbReference>
<dbReference type="Pfam" id="PF02899">
    <property type="entry name" value="Phage_int_SAM_1"/>
    <property type="match status" value="1"/>
</dbReference>
<evidence type="ECO:0000313" key="8">
    <source>
        <dbReference type="EMBL" id="MDY0407402.1"/>
    </source>
</evidence>
<proteinExistence type="inferred from homology"/>
<dbReference type="PANTHER" id="PTHR30349">
    <property type="entry name" value="PHAGE INTEGRASE-RELATED"/>
    <property type="match status" value="1"/>
</dbReference>
<comment type="caution">
    <text evidence="8">The sequence shown here is derived from an EMBL/GenBank/DDBJ whole genome shotgun (WGS) entry which is preliminary data.</text>
</comment>
<dbReference type="PROSITE" id="PS51898">
    <property type="entry name" value="TYR_RECOMBINASE"/>
    <property type="match status" value="1"/>
</dbReference>
<dbReference type="InterPro" id="IPR010998">
    <property type="entry name" value="Integrase_recombinase_N"/>
</dbReference>
<accession>A0ABU5CM12</accession>
<evidence type="ECO:0000256" key="2">
    <source>
        <dbReference type="ARBA" id="ARBA00022908"/>
    </source>
</evidence>
<dbReference type="InterPro" id="IPR013762">
    <property type="entry name" value="Integrase-like_cat_sf"/>
</dbReference>
<dbReference type="InterPro" id="IPR002104">
    <property type="entry name" value="Integrase_catalytic"/>
</dbReference>
<dbReference type="Proteomes" id="UP001275315">
    <property type="component" value="Unassembled WGS sequence"/>
</dbReference>
<dbReference type="InterPro" id="IPR004107">
    <property type="entry name" value="Integrase_SAM-like_N"/>
</dbReference>
<evidence type="ECO:0000256" key="3">
    <source>
        <dbReference type="ARBA" id="ARBA00023125"/>
    </source>
</evidence>
<keyword evidence="2" id="KW-0229">DNA integration</keyword>
<feature type="domain" description="Core-binding (CB)" evidence="7">
    <location>
        <begin position="1"/>
        <end position="82"/>
    </location>
</feature>
<protein>
    <submittedName>
        <fullName evidence="8">Tyrosine-type recombinase/integrase</fullName>
    </submittedName>
</protein>
<comment type="similarity">
    <text evidence="1">Belongs to the 'phage' integrase family.</text>
</comment>
<evidence type="ECO:0000256" key="5">
    <source>
        <dbReference type="PROSITE-ProRule" id="PRU01248"/>
    </source>
</evidence>
<organism evidence="8 9">
    <name type="scientific">Paracerasibacillus soli</name>
    <dbReference type="NCBI Taxonomy" id="480284"/>
    <lineage>
        <taxon>Bacteria</taxon>
        <taxon>Bacillati</taxon>
        <taxon>Bacillota</taxon>
        <taxon>Bacilli</taxon>
        <taxon>Bacillales</taxon>
        <taxon>Bacillaceae</taxon>
        <taxon>Paracerasibacillus</taxon>
    </lineage>
</organism>
<evidence type="ECO:0000259" key="7">
    <source>
        <dbReference type="PROSITE" id="PS51900"/>
    </source>
</evidence>
<keyword evidence="3 5" id="KW-0238">DNA-binding</keyword>
<dbReference type="InterPro" id="IPR011010">
    <property type="entry name" value="DNA_brk_join_enz"/>
</dbReference>
<dbReference type="InterPro" id="IPR044068">
    <property type="entry name" value="CB"/>
</dbReference>
<dbReference type="PANTHER" id="PTHR30349:SF41">
    <property type="entry name" value="INTEGRASE_RECOMBINASE PROTEIN MJ0367-RELATED"/>
    <property type="match status" value="1"/>
</dbReference>
<reference evidence="8 9" key="1">
    <citation type="submission" date="2023-10" db="EMBL/GenBank/DDBJ databases">
        <title>Virgibacillus soli CC-YMP-6 genome.</title>
        <authorList>
            <person name="Miliotis G."/>
            <person name="Sengupta P."/>
            <person name="Hameed A."/>
            <person name="Chuvochina M."/>
            <person name="Mcdonagh F."/>
            <person name="Simpson A.C."/>
            <person name="Singh N.K."/>
            <person name="Rekha P.D."/>
            <person name="Raman K."/>
            <person name="Hugenholtz P."/>
            <person name="Venkateswaran K."/>
        </authorList>
    </citation>
    <scope>NUCLEOTIDE SEQUENCE [LARGE SCALE GENOMIC DNA]</scope>
    <source>
        <strain evidence="8 9">CC-YMP-6</strain>
    </source>
</reference>
<keyword evidence="4" id="KW-0233">DNA recombination</keyword>
<name>A0ABU5CM12_9BACI</name>
<dbReference type="EMBL" id="JAWDIQ010000001">
    <property type="protein sequence ID" value="MDY0407402.1"/>
    <property type="molecule type" value="Genomic_DNA"/>
</dbReference>
<keyword evidence="9" id="KW-1185">Reference proteome</keyword>
<dbReference type="Gene3D" id="1.10.443.10">
    <property type="entry name" value="Intergrase catalytic core"/>
    <property type="match status" value="1"/>
</dbReference>
<dbReference type="RefSeq" id="WP_320378233.1">
    <property type="nucleotide sequence ID" value="NZ_JAWDIQ010000001.1"/>
</dbReference>
<sequence length="295" mass="34292">MLLNFIQQLQREGKSSHTILAYRSDIKQFQEWLEDTVGYKTEIITETDLREYRQYLNLNRKLKVTSINRKLKGIVRFQHYLFENNVCKEGIELRNVLQKNNIELDYEVNVVEKQEQYRLKRTIEATGNKRDILIYYFLFGTGVRCNELVSVEIDDIHLTGRNGKSNYSYVLIRSGKGDKLRKVNLNASVVSAIKDYFEVRPDVSSKKLFQGQRGSLTRLAINKVLEKYSKKAQLEYVVTPHMARHTFCTNLLKDGKVDPKTLAILTGHSSVDTLYRFYINSSAEDKQNAVDGLYL</sequence>
<feature type="domain" description="Tyr recombinase" evidence="6">
    <location>
        <begin position="106"/>
        <end position="291"/>
    </location>
</feature>